<dbReference type="Proteomes" id="UP001363622">
    <property type="component" value="Unassembled WGS sequence"/>
</dbReference>
<reference evidence="2 3" key="1">
    <citation type="submission" date="2024-04" db="EMBL/GenBank/DDBJ databases">
        <title>Phyllosticta paracitricarpa is synonymous to the EU quarantine fungus P. citricarpa based on phylogenomic analyses.</title>
        <authorList>
            <consortium name="Lawrence Berkeley National Laboratory"/>
            <person name="Van Ingen-Buijs V.A."/>
            <person name="Van Westerhoven A.C."/>
            <person name="Haridas S."/>
            <person name="Skiadas P."/>
            <person name="Martin F."/>
            <person name="Groenewald J.Z."/>
            <person name="Crous P.W."/>
            <person name="Seidl M.F."/>
        </authorList>
    </citation>
    <scope>NUCLEOTIDE SEQUENCE [LARGE SCALE GENOMIC DNA]</scope>
    <source>
        <strain evidence="2 3">CBS 123371</strain>
    </source>
</reference>
<comment type="caution">
    <text evidence="2">The sequence shown here is derived from an EMBL/GenBank/DDBJ whole genome shotgun (WGS) entry which is preliminary data.</text>
</comment>
<accession>A0ABR1KPR5</accession>
<feature type="region of interest" description="Disordered" evidence="1">
    <location>
        <begin position="227"/>
        <end position="246"/>
    </location>
</feature>
<keyword evidence="3" id="KW-1185">Reference proteome</keyword>
<gene>
    <name evidence="2" type="ORF">IWZ03DRAFT_310720</name>
</gene>
<feature type="region of interest" description="Disordered" evidence="1">
    <location>
        <begin position="320"/>
        <end position="352"/>
    </location>
</feature>
<name>A0ABR1KPR5_9PEZI</name>
<protein>
    <submittedName>
        <fullName evidence="2">Uncharacterized protein</fullName>
    </submittedName>
</protein>
<feature type="compositionally biased region" description="Basic residues" evidence="1">
    <location>
        <begin position="343"/>
        <end position="352"/>
    </location>
</feature>
<sequence length="352" mass="38652">MDSSTLESPFCIPPEHLQSLQRCESFQILRKYLALNATKSFCSEHAACSSQAQSTWILHRDILHALVYPVVQLFHRASRLAEAALCSSKPEDLEMAFTSDARSGFLWLQCFIADEEAWCRSIGCPACIVTTSLSTEPHLRMIFTALNLAASKPSPCSDDLPSFSFFASVLRTALETDPFWAPYYGTTSSIEASAEKLTSHIHALVSQCAEIEALVIDYRDSVEAASTSSSTTSSVQSSRPSLKTARTFPLRAPTSPLIQCPGSHDCGKLPAVKPSRLARRQQRMRVEEQVLLQKLVLQCWGKAALTGAIPGGRDRAYVRAAAQQQANREGARGSAQSPDNLEKRRRSLTCPN</sequence>
<evidence type="ECO:0000313" key="3">
    <source>
        <dbReference type="Proteomes" id="UP001363622"/>
    </source>
</evidence>
<evidence type="ECO:0000256" key="1">
    <source>
        <dbReference type="SAM" id="MobiDB-lite"/>
    </source>
</evidence>
<organism evidence="2 3">
    <name type="scientific">Phyllosticta citriasiana</name>
    <dbReference type="NCBI Taxonomy" id="595635"/>
    <lineage>
        <taxon>Eukaryota</taxon>
        <taxon>Fungi</taxon>
        <taxon>Dikarya</taxon>
        <taxon>Ascomycota</taxon>
        <taxon>Pezizomycotina</taxon>
        <taxon>Dothideomycetes</taxon>
        <taxon>Dothideomycetes incertae sedis</taxon>
        <taxon>Botryosphaeriales</taxon>
        <taxon>Phyllostictaceae</taxon>
        <taxon>Phyllosticta</taxon>
    </lineage>
</organism>
<evidence type="ECO:0000313" key="2">
    <source>
        <dbReference type="EMBL" id="KAK7517712.1"/>
    </source>
</evidence>
<proteinExistence type="predicted"/>
<dbReference type="EMBL" id="JBBPHU010000005">
    <property type="protein sequence ID" value="KAK7517712.1"/>
    <property type="molecule type" value="Genomic_DNA"/>
</dbReference>
<feature type="compositionally biased region" description="Low complexity" evidence="1">
    <location>
        <begin position="227"/>
        <end position="241"/>
    </location>
</feature>